<dbReference type="HOGENOM" id="CLU_001305_0_1_1"/>
<name>A0A0D0AQ59_9AGAM</name>
<dbReference type="Gene3D" id="1.25.40.10">
    <property type="entry name" value="Tetratricopeptide repeat domain"/>
    <property type="match status" value="2"/>
</dbReference>
<dbReference type="AlphaFoldDB" id="A0A0D0AQ59"/>
<evidence type="ECO:0000259" key="1">
    <source>
        <dbReference type="Pfam" id="PF12770"/>
    </source>
</evidence>
<sequence>MSGNSERRYIRLDVISGTNLQVPSQRVPAGIYVSINVDSQRLWKSTIGVLSSENSVAWGDAVTMRSPWSHLGAVRGVILHRSSHALPAFSVEIRASYEAGRMLGSGEVIGKLQMSWDKVLNHGDEPFDLSFPSVRGVHPSLTLKATVVQACDDQDGALADSLADCEMTRQTDAGHAQFAKYMRSKMVSRPRLNAAVKHFQLVLDQCPASHPDHAAALTNLAWARLQGYIRNHLQDIDTTISLFRDALALRPQHHPDRPLSLYNLTEALTWRHNKKITVADIREAAHLYHELLPLCPEGTYLRSIAAGETGVDYVIDECNNLPTDASDEGICLRRVVLDLCPVGHQRRPRALDELSRALLSQFTQSGTIDDLDECIQFLHEAVSLCPEGHTDRDLYLNNLAVSLGIYRFNHQGNPNDLDEAISLHEEVLLLCPVGHESRDVSLDNLGGALVTRFDKRGARDDITRAISLRREALTLRPPGHPRRDTTLSNLALALKTRYDKLDVSEDLNEAIDLYRESLRLKGLDHPERHVTLSNLSSALCSRFTHTRKNEDVEEAIDLCQQSLEVLPSLHPDRCSSYMWLQQAYLSRYRVQLNPADLSLAVENFRLSSRHPTQGFPERIIQAFNWTVAAEQHGHAFALEAYSTFFELLDAHLATRSSATSRREAAAAFHYARTLPVDAASCAIRCGDLRHAVELVEQGRGQQWSLASRLKTPVEDLESANPTLAHNYLELSKRVSNAAQSSATITDRAAADRAATEYRRLTKRWEAAVAEIRSLDDFSRFLLPPAYEDLQAAARHGPVIIFIASKHSCSAIIVPTSGEPHHVPLPSIALADLAILKDRFTRAIRQASRMNPKETRTDLIVLLRIVWEEIMLPIVNVLENVLKLKRHSRIWLCPTAAFTSIPLHAANPFLTKADRSKEPCLEDLYVCSYTPTLSALVRSRQMMKKRVTPSFVTIGQGQPGAGKGKALLAVDSELELVHTLVPATASHNTISGDAATRAGALKALEENTWVHLACHGKQDPAQPYHSHFVMRDEHVTLLDIMERDIPRAEFAFLSACHTAVGDKETPDEVIHLAAGLQFSGFKSVVGTLWEVDDSVAKHVVEAFYKYMFHPKEAGVMDCTKAAWALNCATHSVKTKVPLEQRMVFVHIGV</sequence>
<dbReference type="SUPFAM" id="SSF48452">
    <property type="entry name" value="TPR-like"/>
    <property type="match status" value="1"/>
</dbReference>
<gene>
    <name evidence="2" type="ORF">CY34DRAFT_282960</name>
</gene>
<accession>A0A0D0AQ59</accession>
<dbReference type="InterPro" id="IPR024983">
    <property type="entry name" value="CHAT_dom"/>
</dbReference>
<dbReference type="InParanoid" id="A0A0D0AQ59"/>
<dbReference type="InterPro" id="IPR011990">
    <property type="entry name" value="TPR-like_helical_dom_sf"/>
</dbReference>
<dbReference type="Proteomes" id="UP000054485">
    <property type="component" value="Unassembled WGS sequence"/>
</dbReference>
<dbReference type="EMBL" id="KN835312">
    <property type="protein sequence ID" value="KIK40174.1"/>
    <property type="molecule type" value="Genomic_DNA"/>
</dbReference>
<keyword evidence="3" id="KW-1185">Reference proteome</keyword>
<reference evidence="3" key="2">
    <citation type="submission" date="2015-01" db="EMBL/GenBank/DDBJ databases">
        <title>Evolutionary Origins and Diversification of the Mycorrhizal Mutualists.</title>
        <authorList>
            <consortium name="DOE Joint Genome Institute"/>
            <consortium name="Mycorrhizal Genomics Consortium"/>
            <person name="Kohler A."/>
            <person name="Kuo A."/>
            <person name="Nagy L.G."/>
            <person name="Floudas D."/>
            <person name="Copeland A."/>
            <person name="Barry K.W."/>
            <person name="Cichocki N."/>
            <person name="Veneault-Fourrey C."/>
            <person name="LaButti K."/>
            <person name="Lindquist E.A."/>
            <person name="Lipzen A."/>
            <person name="Lundell T."/>
            <person name="Morin E."/>
            <person name="Murat C."/>
            <person name="Riley R."/>
            <person name="Ohm R."/>
            <person name="Sun H."/>
            <person name="Tunlid A."/>
            <person name="Henrissat B."/>
            <person name="Grigoriev I.V."/>
            <person name="Hibbett D.S."/>
            <person name="Martin F."/>
        </authorList>
    </citation>
    <scope>NUCLEOTIDE SEQUENCE [LARGE SCALE GENOMIC DNA]</scope>
    <source>
        <strain evidence="3">UH-Slu-Lm8-n1</strain>
    </source>
</reference>
<dbReference type="STRING" id="930992.A0A0D0AQ59"/>
<feature type="domain" description="CHAT" evidence="1">
    <location>
        <begin position="882"/>
        <end position="1110"/>
    </location>
</feature>
<evidence type="ECO:0000313" key="2">
    <source>
        <dbReference type="EMBL" id="KIK40174.1"/>
    </source>
</evidence>
<organism evidence="2 3">
    <name type="scientific">Suillus luteus UH-Slu-Lm8-n1</name>
    <dbReference type="NCBI Taxonomy" id="930992"/>
    <lineage>
        <taxon>Eukaryota</taxon>
        <taxon>Fungi</taxon>
        <taxon>Dikarya</taxon>
        <taxon>Basidiomycota</taxon>
        <taxon>Agaricomycotina</taxon>
        <taxon>Agaricomycetes</taxon>
        <taxon>Agaricomycetidae</taxon>
        <taxon>Boletales</taxon>
        <taxon>Suillineae</taxon>
        <taxon>Suillaceae</taxon>
        <taxon>Suillus</taxon>
    </lineage>
</organism>
<dbReference type="OrthoDB" id="2643030at2759"/>
<reference evidence="2 3" key="1">
    <citation type="submission" date="2014-04" db="EMBL/GenBank/DDBJ databases">
        <authorList>
            <consortium name="DOE Joint Genome Institute"/>
            <person name="Kuo A."/>
            <person name="Ruytinx J."/>
            <person name="Rineau F."/>
            <person name="Colpaert J."/>
            <person name="Kohler A."/>
            <person name="Nagy L.G."/>
            <person name="Floudas D."/>
            <person name="Copeland A."/>
            <person name="Barry K.W."/>
            <person name="Cichocki N."/>
            <person name="Veneault-Fourrey C."/>
            <person name="LaButti K."/>
            <person name="Lindquist E.A."/>
            <person name="Lipzen A."/>
            <person name="Lundell T."/>
            <person name="Morin E."/>
            <person name="Murat C."/>
            <person name="Sun H."/>
            <person name="Tunlid A."/>
            <person name="Henrissat B."/>
            <person name="Grigoriev I.V."/>
            <person name="Hibbett D.S."/>
            <person name="Martin F."/>
            <person name="Nordberg H.P."/>
            <person name="Cantor M.N."/>
            <person name="Hua S.X."/>
        </authorList>
    </citation>
    <scope>NUCLEOTIDE SEQUENCE [LARGE SCALE GENOMIC DNA]</scope>
    <source>
        <strain evidence="2 3">UH-Slu-Lm8-n1</strain>
    </source>
</reference>
<protein>
    <recommendedName>
        <fullName evidence="1">CHAT domain-containing protein</fullName>
    </recommendedName>
</protein>
<proteinExistence type="predicted"/>
<dbReference type="Pfam" id="PF12770">
    <property type="entry name" value="CHAT"/>
    <property type="match status" value="1"/>
</dbReference>
<evidence type="ECO:0000313" key="3">
    <source>
        <dbReference type="Proteomes" id="UP000054485"/>
    </source>
</evidence>